<sequence>MKIRLNNSTILFTVGAMIPKLMVFLLLPFYTHYLVPEEYGIVTTVNAIYSFLLVFMGLGYQSSTPRLYYEKNNNDYKVRIIGESFTIVSISSLLLMILLLIFDQQIGGIVFSKIPLSPYYYLLIIYSLSFSFQIVFQSLLRLEDKGKIYLKISILQALLLLLTNLTFVFFIEASAVSIILANIVATVIITIISIVYMFPYVKFYLKNRFEYKETFEHLKFTTPFVFHILSWSIFSVSDRIVIEKYDTLNNLGIYSLGAQITAVLMIVATSINQAINPKFFEMNAKLGYLKKDFMDKSILGSTIFLGVGAIVISKSINYVIKIVSSDQYNYDYEFVNFLLISILFHNLYMYFAFPFFQRKKSLSLTIITFSSAILNIILNIIFINIGDFELIALSTMISKGIMVLVILIYSKDEFSGYKLPLMKITLLLTLIIILILI</sequence>
<feature type="transmembrane region" description="Helical" evidence="6">
    <location>
        <begin position="332"/>
        <end position="352"/>
    </location>
</feature>
<accession>A0ABU9K4T8</accession>
<dbReference type="PANTHER" id="PTHR30250">
    <property type="entry name" value="PST FAMILY PREDICTED COLANIC ACID TRANSPORTER"/>
    <property type="match status" value="1"/>
</dbReference>
<dbReference type="Proteomes" id="UP001389717">
    <property type="component" value="Unassembled WGS sequence"/>
</dbReference>
<name>A0ABU9K4T8_9BACI</name>
<keyword evidence="5 6" id="KW-0472">Membrane</keyword>
<feature type="transmembrane region" description="Helical" evidence="6">
    <location>
        <begin position="391"/>
        <end position="409"/>
    </location>
</feature>
<feature type="transmembrane region" description="Helical" evidence="6">
    <location>
        <begin position="177"/>
        <end position="198"/>
    </location>
</feature>
<dbReference type="PANTHER" id="PTHR30250:SF11">
    <property type="entry name" value="O-ANTIGEN TRANSPORTER-RELATED"/>
    <property type="match status" value="1"/>
</dbReference>
<dbReference type="InterPro" id="IPR050833">
    <property type="entry name" value="Poly_Biosynth_Transport"/>
</dbReference>
<proteinExistence type="predicted"/>
<evidence type="ECO:0000256" key="5">
    <source>
        <dbReference type="ARBA" id="ARBA00023136"/>
    </source>
</evidence>
<protein>
    <submittedName>
        <fullName evidence="7">Oligosaccharide flippase family protein</fullName>
    </submittedName>
</protein>
<evidence type="ECO:0000313" key="7">
    <source>
        <dbReference type="EMBL" id="MEL3970776.1"/>
    </source>
</evidence>
<keyword evidence="4 6" id="KW-1133">Transmembrane helix</keyword>
<dbReference type="InterPro" id="IPR002797">
    <property type="entry name" value="Polysacc_synth"/>
</dbReference>
<feature type="transmembrane region" description="Helical" evidence="6">
    <location>
        <begin position="421"/>
        <end position="436"/>
    </location>
</feature>
<keyword evidence="2" id="KW-1003">Cell membrane</keyword>
<dbReference type="RefSeq" id="WP_341979328.1">
    <property type="nucleotide sequence ID" value="NZ_JBBYAF010000001.1"/>
</dbReference>
<gene>
    <name evidence="7" type="ORF">AAEO50_00640</name>
</gene>
<dbReference type="Pfam" id="PF01943">
    <property type="entry name" value="Polysacc_synt"/>
    <property type="match status" value="1"/>
</dbReference>
<evidence type="ECO:0000256" key="3">
    <source>
        <dbReference type="ARBA" id="ARBA00022692"/>
    </source>
</evidence>
<feature type="transmembrane region" description="Helical" evidence="6">
    <location>
        <begin position="148"/>
        <end position="171"/>
    </location>
</feature>
<feature type="transmembrane region" description="Helical" evidence="6">
    <location>
        <begin position="297"/>
        <end position="320"/>
    </location>
</feature>
<feature type="transmembrane region" description="Helical" evidence="6">
    <location>
        <begin position="256"/>
        <end position="276"/>
    </location>
</feature>
<reference evidence="7 8" key="1">
    <citation type="submission" date="2024-04" db="EMBL/GenBank/DDBJ databases">
        <title>Bacillus oryzaecorticis sp. nov., a moderately halophilic bacterium isolated from rice husks.</title>
        <authorList>
            <person name="Zhu H.-S."/>
        </authorList>
    </citation>
    <scope>NUCLEOTIDE SEQUENCE [LARGE SCALE GENOMIC DNA]</scope>
    <source>
        <strain evidence="7 8">ZC255</strain>
    </source>
</reference>
<comment type="subcellular location">
    <subcellularLocation>
        <location evidence="1">Cell membrane</location>
        <topology evidence="1">Multi-pass membrane protein</topology>
    </subcellularLocation>
</comment>
<evidence type="ECO:0000313" key="8">
    <source>
        <dbReference type="Proteomes" id="UP001389717"/>
    </source>
</evidence>
<feature type="transmembrane region" description="Helical" evidence="6">
    <location>
        <begin position="39"/>
        <end position="60"/>
    </location>
</feature>
<feature type="transmembrane region" description="Helical" evidence="6">
    <location>
        <begin position="118"/>
        <end position="136"/>
    </location>
</feature>
<keyword evidence="3 6" id="KW-0812">Transmembrane</keyword>
<feature type="transmembrane region" description="Helical" evidence="6">
    <location>
        <begin position="12"/>
        <end position="33"/>
    </location>
</feature>
<evidence type="ECO:0000256" key="4">
    <source>
        <dbReference type="ARBA" id="ARBA00022989"/>
    </source>
</evidence>
<comment type="caution">
    <text evidence="7">The sequence shown here is derived from an EMBL/GenBank/DDBJ whole genome shotgun (WGS) entry which is preliminary data.</text>
</comment>
<evidence type="ECO:0000256" key="2">
    <source>
        <dbReference type="ARBA" id="ARBA00022475"/>
    </source>
</evidence>
<feature type="transmembrane region" description="Helical" evidence="6">
    <location>
        <begin position="80"/>
        <end position="102"/>
    </location>
</feature>
<feature type="transmembrane region" description="Helical" evidence="6">
    <location>
        <begin position="364"/>
        <end position="385"/>
    </location>
</feature>
<keyword evidence="8" id="KW-1185">Reference proteome</keyword>
<dbReference type="EMBL" id="JBBYAF010000001">
    <property type="protein sequence ID" value="MEL3970776.1"/>
    <property type="molecule type" value="Genomic_DNA"/>
</dbReference>
<evidence type="ECO:0000256" key="1">
    <source>
        <dbReference type="ARBA" id="ARBA00004651"/>
    </source>
</evidence>
<evidence type="ECO:0000256" key="6">
    <source>
        <dbReference type="SAM" id="Phobius"/>
    </source>
</evidence>
<organism evidence="7 8">
    <name type="scientific">Rossellomorea oryzaecorticis</name>
    <dbReference type="NCBI Taxonomy" id="1396505"/>
    <lineage>
        <taxon>Bacteria</taxon>
        <taxon>Bacillati</taxon>
        <taxon>Bacillota</taxon>
        <taxon>Bacilli</taxon>
        <taxon>Bacillales</taxon>
        <taxon>Bacillaceae</taxon>
        <taxon>Rossellomorea</taxon>
    </lineage>
</organism>